<feature type="transmembrane region" description="Helical" evidence="7">
    <location>
        <begin position="351"/>
        <end position="373"/>
    </location>
</feature>
<keyword evidence="2 8" id="KW-0808">Transferase</keyword>
<sequence length="494" mass="52736">MIVHTGVIERRLCRRAAGWSNGLGRTAPFDTDSRPSITRSIGERNVQNHPRSQTSATKKKNRPATPRRRALDVATIDARARARRRARTTPTMPGAVLMSAGVDARSVRAAIARAMGPRRRRMGMVMNARRRDAGEARERRAWRRARVDAPWMRDGVRRTRMPGRARAVRGVGEGSGAGDGVDAAELWRRAAKIPMYSVAWIPIACAASLVFCQYGTVDVKHLGALALGATAVVAWLNLSNDAFDATTNVDARKPESVVALLGGNASIVHAMAVVALVSGCGLLWGAARGASGVAWKALAAAIAMGYAYQGPPFRLSYKGLGEPICFLAFGPLATTAFYLMMSSRVAAATSAVPAIVWSCGVLIGLTTAFILFTSHFHQEEGDRAAGKLSPVVRMGLPGALLVADNLIGAHYATVATLAAAGWLPYTAVFGLIITYPLARHIVDQAQSTADAGAISDLFFTKYLAVRFHVIHGLALALGVCAQRAYLNPNLFFPA</sequence>
<comment type="subcellular location">
    <subcellularLocation>
        <location evidence="1">Membrane</location>
        <topology evidence="1">Multi-pass membrane protein</topology>
    </subcellularLocation>
</comment>
<feature type="region of interest" description="Disordered" evidence="6">
    <location>
        <begin position="21"/>
        <end position="69"/>
    </location>
</feature>
<dbReference type="CDD" id="cd13962">
    <property type="entry name" value="PT_UbiA_UBIAD1"/>
    <property type="match status" value="1"/>
</dbReference>
<reference evidence="8" key="1">
    <citation type="submission" date="2017-04" db="EMBL/GenBank/DDBJ databases">
        <title>Population genomics of picophytoplankton unveils novel chromosome hypervariability.</title>
        <authorList>
            <consortium name="DOE Joint Genome Institute"/>
            <person name="Blanc-Mathieu R."/>
            <person name="Krasovec M."/>
            <person name="Hebrard M."/>
            <person name="Yau S."/>
            <person name="Desgranges E."/>
            <person name="Martin J."/>
            <person name="Schackwitz W."/>
            <person name="Kuo A."/>
            <person name="Salin G."/>
            <person name="Donnadieu C."/>
            <person name="Desdevises Y."/>
            <person name="Sanchez-Ferandin S."/>
            <person name="Moreau H."/>
            <person name="Rivals E."/>
            <person name="Grigoriev I.V."/>
            <person name="Grimsley N."/>
            <person name="Eyre-Walker A."/>
            <person name="Piganeau G."/>
        </authorList>
    </citation>
    <scope>NUCLEOTIDE SEQUENCE [LARGE SCALE GENOMIC DNA]</scope>
    <source>
        <strain evidence="8">RCC 1115</strain>
    </source>
</reference>
<feature type="transmembrane region" description="Helical" evidence="7">
    <location>
        <begin position="320"/>
        <end position="339"/>
    </location>
</feature>
<evidence type="ECO:0000256" key="6">
    <source>
        <dbReference type="SAM" id="MobiDB-lite"/>
    </source>
</evidence>
<evidence type="ECO:0000256" key="2">
    <source>
        <dbReference type="ARBA" id="ARBA00022679"/>
    </source>
</evidence>
<evidence type="ECO:0000256" key="1">
    <source>
        <dbReference type="ARBA" id="ARBA00004141"/>
    </source>
</evidence>
<protein>
    <submittedName>
        <fullName evidence="8">UbiA prenyltransferase family-domain-containing protein</fullName>
    </submittedName>
</protein>
<dbReference type="GO" id="GO:0042372">
    <property type="term" value="P:phylloquinone biosynthetic process"/>
    <property type="evidence" value="ECO:0007669"/>
    <property type="project" value="InterPro"/>
</dbReference>
<feature type="compositionally biased region" description="Basic residues" evidence="6">
    <location>
        <begin position="57"/>
        <end position="68"/>
    </location>
</feature>
<feature type="transmembrane region" description="Helical" evidence="7">
    <location>
        <begin position="198"/>
        <end position="216"/>
    </location>
</feature>
<dbReference type="EMBL" id="KZ155785">
    <property type="protein sequence ID" value="OUS46036.1"/>
    <property type="molecule type" value="Genomic_DNA"/>
</dbReference>
<evidence type="ECO:0000313" key="8">
    <source>
        <dbReference type="EMBL" id="OUS46036.1"/>
    </source>
</evidence>
<proteinExistence type="predicted"/>
<name>A0A1Y5I958_OSTTA</name>
<dbReference type="eggNOG" id="KOG4581">
    <property type="taxonomic scope" value="Eukaryota"/>
</dbReference>
<keyword evidence="4 7" id="KW-1133">Transmembrane helix</keyword>
<dbReference type="InterPro" id="IPR000537">
    <property type="entry name" value="UbiA_prenyltransferase"/>
</dbReference>
<keyword evidence="5 7" id="KW-0472">Membrane</keyword>
<gene>
    <name evidence="8" type="ORF">BE221DRAFT_169105</name>
</gene>
<dbReference type="NCBIfam" id="TIGR02235">
    <property type="entry name" value="menA_cyano-plnt"/>
    <property type="match status" value="1"/>
</dbReference>
<dbReference type="GO" id="GO:0016020">
    <property type="term" value="C:membrane"/>
    <property type="evidence" value="ECO:0007669"/>
    <property type="project" value="UniProtKB-SubCell"/>
</dbReference>
<dbReference type="GO" id="GO:0004659">
    <property type="term" value="F:prenyltransferase activity"/>
    <property type="evidence" value="ECO:0007669"/>
    <property type="project" value="InterPro"/>
</dbReference>
<dbReference type="AlphaFoldDB" id="A0A1Y5I958"/>
<dbReference type="InterPro" id="IPR011937">
    <property type="entry name" value="DHNA_phytyltransferase_MenA"/>
</dbReference>
<accession>A0A1Y5I958</accession>
<evidence type="ECO:0000256" key="7">
    <source>
        <dbReference type="SAM" id="Phobius"/>
    </source>
</evidence>
<dbReference type="Pfam" id="PF01040">
    <property type="entry name" value="UbiA"/>
    <property type="match status" value="1"/>
</dbReference>
<evidence type="ECO:0000256" key="5">
    <source>
        <dbReference type="ARBA" id="ARBA00023136"/>
    </source>
</evidence>
<dbReference type="InterPro" id="IPR026046">
    <property type="entry name" value="UBIAD1"/>
</dbReference>
<keyword evidence="3 7" id="KW-0812">Transmembrane</keyword>
<evidence type="ECO:0000256" key="4">
    <source>
        <dbReference type="ARBA" id="ARBA00022989"/>
    </source>
</evidence>
<dbReference type="PANTHER" id="PTHR13929:SF0">
    <property type="entry name" value="UBIA PRENYLTRANSFERASE DOMAIN-CONTAINING PROTEIN 1"/>
    <property type="match status" value="1"/>
</dbReference>
<feature type="transmembrane region" description="Helical" evidence="7">
    <location>
        <begin position="419"/>
        <end position="438"/>
    </location>
</feature>
<dbReference type="GO" id="GO:0009234">
    <property type="term" value="P:menaquinone biosynthetic process"/>
    <property type="evidence" value="ECO:0007669"/>
    <property type="project" value="TreeGrafter"/>
</dbReference>
<organism evidence="8">
    <name type="scientific">Ostreococcus tauri</name>
    <name type="common">Marine green alga</name>
    <dbReference type="NCBI Taxonomy" id="70448"/>
    <lineage>
        <taxon>Eukaryota</taxon>
        <taxon>Viridiplantae</taxon>
        <taxon>Chlorophyta</taxon>
        <taxon>Mamiellophyceae</taxon>
        <taxon>Mamiellales</taxon>
        <taxon>Bathycoccaceae</taxon>
        <taxon>Ostreococcus</taxon>
    </lineage>
</organism>
<dbReference type="Proteomes" id="UP000195557">
    <property type="component" value="Unassembled WGS sequence"/>
</dbReference>
<feature type="compositionally biased region" description="Polar residues" evidence="6">
    <location>
        <begin position="34"/>
        <end position="56"/>
    </location>
</feature>
<feature type="transmembrane region" description="Helical" evidence="7">
    <location>
        <begin position="258"/>
        <end position="284"/>
    </location>
</feature>
<feature type="transmembrane region" description="Helical" evidence="7">
    <location>
        <begin position="290"/>
        <end position="308"/>
    </location>
</feature>
<dbReference type="PANTHER" id="PTHR13929">
    <property type="entry name" value="1,4-DIHYDROXY-2-NAPHTHOATE OCTAPRENYLTRANSFERASE"/>
    <property type="match status" value="1"/>
</dbReference>
<evidence type="ECO:0000256" key="3">
    <source>
        <dbReference type="ARBA" id="ARBA00022692"/>
    </source>
</evidence>